<keyword evidence="1" id="KW-0812">Transmembrane</keyword>
<evidence type="ECO:0000313" key="3">
    <source>
        <dbReference type="Proteomes" id="UP000243006"/>
    </source>
</evidence>
<accession>A0A1Y3E6P4</accession>
<dbReference type="Proteomes" id="UP000243006">
    <property type="component" value="Unassembled WGS sequence"/>
</dbReference>
<feature type="transmembrane region" description="Helical" evidence="1">
    <location>
        <begin position="6"/>
        <end position="26"/>
    </location>
</feature>
<reference evidence="2 3" key="1">
    <citation type="submission" date="2015-04" db="EMBL/GenBank/DDBJ databases">
        <title>Draft genome of the roundworm Trichinella nativa.</title>
        <authorList>
            <person name="Mitreva M."/>
        </authorList>
    </citation>
    <scope>NUCLEOTIDE SEQUENCE [LARGE SCALE GENOMIC DNA]</scope>
    <source>
        <strain evidence="2 3">ISS45</strain>
    </source>
</reference>
<dbReference type="EMBL" id="LVZM01022552">
    <property type="protein sequence ID" value="OUC40671.1"/>
    <property type="molecule type" value="Genomic_DNA"/>
</dbReference>
<keyword evidence="1" id="KW-1133">Transmembrane helix</keyword>
<evidence type="ECO:0000313" key="2">
    <source>
        <dbReference type="EMBL" id="OUC40671.1"/>
    </source>
</evidence>
<keyword evidence="1" id="KW-0472">Membrane</keyword>
<gene>
    <name evidence="2" type="ORF">D917_03904</name>
</gene>
<name>A0A1Y3E6P4_9BILA</name>
<proteinExistence type="predicted"/>
<protein>
    <submittedName>
        <fullName evidence="2">Uncharacterized protein</fullName>
    </submittedName>
</protein>
<evidence type="ECO:0000256" key="1">
    <source>
        <dbReference type="SAM" id="Phobius"/>
    </source>
</evidence>
<dbReference type="AlphaFoldDB" id="A0A1Y3E6P4"/>
<comment type="caution">
    <text evidence="2">The sequence shown here is derived from an EMBL/GenBank/DDBJ whole genome shotgun (WGS) entry which is preliminary data.</text>
</comment>
<sequence>MYIFIYLFISSTATFTFYRVFTFFTFPFSFLNRTIGHYSVCLSGCRSVCLYHHVVFCNFLFKNEQQQHLNGYSSTEEQQHCNGVASKQATIFASNADYYYDQQQQQQAVKTATVIGKWCGPFH</sequence>
<feature type="non-terminal residue" evidence="2">
    <location>
        <position position="123"/>
    </location>
</feature>
<organism evidence="2 3">
    <name type="scientific">Trichinella nativa</name>
    <dbReference type="NCBI Taxonomy" id="6335"/>
    <lineage>
        <taxon>Eukaryota</taxon>
        <taxon>Metazoa</taxon>
        <taxon>Ecdysozoa</taxon>
        <taxon>Nematoda</taxon>
        <taxon>Enoplea</taxon>
        <taxon>Dorylaimia</taxon>
        <taxon>Trichinellida</taxon>
        <taxon>Trichinellidae</taxon>
        <taxon>Trichinella</taxon>
    </lineage>
</organism>